<dbReference type="RefSeq" id="WP_001015075.1">
    <property type="nucleotide sequence ID" value="NZ_JEWH01000027.1"/>
</dbReference>
<evidence type="ECO:0000313" key="3">
    <source>
        <dbReference type="Proteomes" id="UP000020595"/>
    </source>
</evidence>
<comment type="caution">
    <text evidence="2">The sequence shown here is derived from an EMBL/GenBank/DDBJ whole genome shotgun (WGS) entry which is preliminary data.</text>
</comment>
<organism evidence="2 3">
    <name type="scientific">Acinetobacter baumannii (strain 1295743)</name>
    <dbReference type="NCBI Taxonomy" id="1310613"/>
    <lineage>
        <taxon>Bacteria</taxon>
        <taxon>Pseudomonadati</taxon>
        <taxon>Pseudomonadota</taxon>
        <taxon>Gammaproteobacteria</taxon>
        <taxon>Moraxellales</taxon>
        <taxon>Moraxellaceae</taxon>
        <taxon>Acinetobacter</taxon>
        <taxon>Acinetobacter calcoaceticus/baumannii complex</taxon>
    </lineage>
</organism>
<evidence type="ECO:0000256" key="1">
    <source>
        <dbReference type="SAM" id="Phobius"/>
    </source>
</evidence>
<sequence length="106" mass="11909">MNHDDFTKKVTSKLDSLAHHHKNKTVVMNHVLDHIQQKPASYYSVWKMTGFALAAAITGFVILPNSVDMLDKPQNQVVVNPKLSPQMVEDLEMLMVLGEDKVQHGS</sequence>
<reference evidence="2 3" key="1">
    <citation type="submission" date="2014-02" db="EMBL/GenBank/DDBJ databases">
        <title>Comparative genomics and transcriptomics to identify genetic mechanisms underlying the emergence of carbapenem resistant Acinetobacter baumannii (CRAb).</title>
        <authorList>
            <person name="Harris A.D."/>
            <person name="Johnson K.J."/>
            <person name="George J."/>
            <person name="Shefchek K."/>
            <person name="Daugherty S.C."/>
            <person name="Parankush S."/>
            <person name="Sadzewicz L."/>
            <person name="Tallon L."/>
            <person name="Sengamalay N."/>
            <person name="Hazen T.H."/>
            <person name="Rasko D.A."/>
        </authorList>
    </citation>
    <scope>NUCLEOTIDE SEQUENCE [LARGE SCALE GENOMIC DNA]</scope>
    <source>
        <strain evidence="2 3">1295743</strain>
    </source>
</reference>
<proteinExistence type="predicted"/>
<keyword evidence="1" id="KW-0812">Transmembrane</keyword>
<protein>
    <submittedName>
        <fullName evidence="2">Uncharacterized protein</fullName>
    </submittedName>
</protein>
<name>A0A009HMM9_ACIB9</name>
<dbReference type="EMBL" id="JEWH01000027">
    <property type="protein sequence ID" value="EXB05417.1"/>
    <property type="molecule type" value="Genomic_DNA"/>
</dbReference>
<gene>
    <name evidence="2" type="ORF">J512_2301</name>
</gene>
<dbReference type="AlphaFoldDB" id="A0A009HMM9"/>
<keyword evidence="1" id="KW-0472">Membrane</keyword>
<dbReference type="GeneID" id="92894873"/>
<feature type="transmembrane region" description="Helical" evidence="1">
    <location>
        <begin position="45"/>
        <end position="63"/>
    </location>
</feature>
<keyword evidence="1" id="KW-1133">Transmembrane helix</keyword>
<dbReference type="SMR" id="A0A009HMM9"/>
<dbReference type="Proteomes" id="UP000020595">
    <property type="component" value="Unassembled WGS sequence"/>
</dbReference>
<dbReference type="PATRIC" id="fig|1310613.3.peg.2211"/>
<accession>A0A009HMM9</accession>
<evidence type="ECO:0000313" key="2">
    <source>
        <dbReference type="EMBL" id="EXB05417.1"/>
    </source>
</evidence>